<dbReference type="InterPro" id="IPR000326">
    <property type="entry name" value="PAP2/HPO"/>
</dbReference>
<name>A0A8I1SWX1_THIA3</name>
<sequence length="205" mass="22140">MLHFPAFWNDLNLGLYTHWAAHGTASQASIDVALFFAEYAIYAAPLLLIWGWLRHPDALRPPLLQAAVAALVALGINQLIGLAVFEPRPFAIGLGPALLAHAPDSGFPSDHLTVIASVAASLLLTPTWRRAGLLLALLGLPVAWARVYLGVHWPLDMAGAALVGLMAALVVHLARHRLLEPAMPLLTGLYRNLFAPAIRQGWVLR</sequence>
<proteinExistence type="predicted"/>
<dbReference type="InterPro" id="IPR033879">
    <property type="entry name" value="UPP_Pase"/>
</dbReference>
<feature type="transmembrane region" description="Helical" evidence="1">
    <location>
        <begin position="157"/>
        <end position="174"/>
    </location>
</feature>
<dbReference type="InterPro" id="IPR036938">
    <property type="entry name" value="PAP2/HPO_sf"/>
</dbReference>
<accession>A0A8I1SWX1</accession>
<feature type="domain" description="Phosphatidic acid phosphatase type 2/haloperoxidase" evidence="2">
    <location>
        <begin position="61"/>
        <end position="172"/>
    </location>
</feature>
<evidence type="ECO:0000313" key="4">
    <source>
        <dbReference type="Proteomes" id="UP000664800"/>
    </source>
</evidence>
<dbReference type="GO" id="GO:0005886">
    <property type="term" value="C:plasma membrane"/>
    <property type="evidence" value="ECO:0007669"/>
    <property type="project" value="InterPro"/>
</dbReference>
<dbReference type="Proteomes" id="UP000664800">
    <property type="component" value="Unassembled WGS sequence"/>
</dbReference>
<keyword evidence="1" id="KW-0472">Membrane</keyword>
<dbReference type="RefSeq" id="WP_276731481.1">
    <property type="nucleotide sequence ID" value="NZ_JAFKMR010000024.1"/>
</dbReference>
<dbReference type="AlphaFoldDB" id="A0A8I1SWX1"/>
<dbReference type="PANTHER" id="PTHR14969">
    <property type="entry name" value="SPHINGOSINE-1-PHOSPHATE PHOSPHOHYDROLASE"/>
    <property type="match status" value="1"/>
</dbReference>
<keyword evidence="1" id="KW-0812">Transmembrane</keyword>
<dbReference type="CDD" id="cd03385">
    <property type="entry name" value="PAP2_BcrC_like"/>
    <property type="match status" value="1"/>
</dbReference>
<dbReference type="PANTHER" id="PTHR14969:SF13">
    <property type="entry name" value="AT30094P"/>
    <property type="match status" value="1"/>
</dbReference>
<organism evidence="3 4">
    <name type="scientific">Thiomonas arsenitoxydans (strain DSM 22701 / CIP 110005 / 3As)</name>
    <dbReference type="NCBI Taxonomy" id="426114"/>
    <lineage>
        <taxon>Bacteria</taxon>
        <taxon>Pseudomonadati</taxon>
        <taxon>Pseudomonadota</taxon>
        <taxon>Betaproteobacteria</taxon>
        <taxon>Burkholderiales</taxon>
        <taxon>Thiomonas</taxon>
    </lineage>
</organism>
<evidence type="ECO:0000259" key="2">
    <source>
        <dbReference type="SMART" id="SM00014"/>
    </source>
</evidence>
<comment type="caution">
    <text evidence="3">The sequence shown here is derived from an EMBL/GenBank/DDBJ whole genome shotgun (WGS) entry which is preliminary data.</text>
</comment>
<feature type="transmembrane region" description="Helical" evidence="1">
    <location>
        <begin position="63"/>
        <end position="85"/>
    </location>
</feature>
<feature type="transmembrane region" description="Helical" evidence="1">
    <location>
        <begin position="32"/>
        <end position="51"/>
    </location>
</feature>
<feature type="transmembrane region" description="Helical" evidence="1">
    <location>
        <begin position="131"/>
        <end position="151"/>
    </location>
</feature>
<evidence type="ECO:0000313" key="3">
    <source>
        <dbReference type="EMBL" id="MBN8745118.1"/>
    </source>
</evidence>
<reference evidence="3" key="1">
    <citation type="submission" date="2021-02" db="EMBL/GenBank/DDBJ databases">
        <title>Thiocyanate and organic carbon inputs drive convergent selection for specific autotrophic Afipia and Thiobacillus strains within complex microbiomes.</title>
        <authorList>
            <person name="Huddy R.J."/>
            <person name="Sachdeva R."/>
            <person name="Kadzinga F."/>
            <person name="Kantor R.S."/>
            <person name="Harrison S.T.L."/>
            <person name="Banfield J.F."/>
        </authorList>
    </citation>
    <scope>NUCLEOTIDE SEQUENCE</scope>
    <source>
        <strain evidence="3">SCN18_13_7_16_R3_B_64_19</strain>
    </source>
</reference>
<dbReference type="Gene3D" id="1.20.144.10">
    <property type="entry name" value="Phosphatidic acid phosphatase type 2/haloperoxidase"/>
    <property type="match status" value="1"/>
</dbReference>
<dbReference type="Pfam" id="PF01569">
    <property type="entry name" value="PAP2"/>
    <property type="match status" value="1"/>
</dbReference>
<dbReference type="EMBL" id="JAFKMR010000024">
    <property type="protein sequence ID" value="MBN8745118.1"/>
    <property type="molecule type" value="Genomic_DNA"/>
</dbReference>
<dbReference type="SUPFAM" id="SSF48317">
    <property type="entry name" value="Acid phosphatase/Vanadium-dependent haloperoxidase"/>
    <property type="match status" value="1"/>
</dbReference>
<dbReference type="SMART" id="SM00014">
    <property type="entry name" value="acidPPc"/>
    <property type="match status" value="1"/>
</dbReference>
<gene>
    <name evidence="3" type="ORF">J0I24_12545</name>
</gene>
<feature type="transmembrane region" description="Helical" evidence="1">
    <location>
        <begin position="105"/>
        <end position="124"/>
    </location>
</feature>
<dbReference type="GO" id="GO:0050380">
    <property type="term" value="F:undecaprenyl-diphosphatase activity"/>
    <property type="evidence" value="ECO:0007669"/>
    <property type="project" value="InterPro"/>
</dbReference>
<evidence type="ECO:0000256" key="1">
    <source>
        <dbReference type="SAM" id="Phobius"/>
    </source>
</evidence>
<protein>
    <submittedName>
        <fullName evidence="3">Phosphatase PAP2 family protein</fullName>
    </submittedName>
</protein>
<keyword evidence="1" id="KW-1133">Transmembrane helix</keyword>